<dbReference type="GO" id="GO:0070967">
    <property type="term" value="F:coenzyme F420 binding"/>
    <property type="evidence" value="ECO:0007669"/>
    <property type="project" value="TreeGrafter"/>
</dbReference>
<dbReference type="InterPro" id="IPR011576">
    <property type="entry name" value="Pyridox_Oxase_N"/>
</dbReference>
<reference evidence="4" key="2">
    <citation type="submission" date="2020-09" db="EMBL/GenBank/DDBJ databases">
        <authorList>
            <person name="Sun Q."/>
            <person name="Ohkuma M."/>
        </authorList>
    </citation>
    <scope>NUCLEOTIDE SEQUENCE</scope>
    <source>
        <strain evidence="4">JCM 19831</strain>
    </source>
</reference>
<comment type="caution">
    <text evidence="4">The sequence shown here is derived from an EMBL/GenBank/DDBJ whole genome shotgun (WGS) entry which is preliminary data.</text>
</comment>
<protein>
    <submittedName>
        <fullName evidence="4">Pyridoxamine 5'-phosphate oxidase</fullName>
    </submittedName>
</protein>
<keyword evidence="5" id="KW-1185">Reference proteome</keyword>
<evidence type="ECO:0000256" key="1">
    <source>
        <dbReference type="ARBA" id="ARBA00023002"/>
    </source>
</evidence>
<evidence type="ECO:0000313" key="4">
    <source>
        <dbReference type="EMBL" id="GGM09009.1"/>
    </source>
</evidence>
<dbReference type="GO" id="GO:0005829">
    <property type="term" value="C:cytosol"/>
    <property type="evidence" value="ECO:0007669"/>
    <property type="project" value="TreeGrafter"/>
</dbReference>
<keyword evidence="1" id="KW-0560">Oxidoreductase</keyword>
<dbReference type="Gene3D" id="2.30.110.10">
    <property type="entry name" value="Electron Transport, Fmn-binding Protein, Chain A"/>
    <property type="match status" value="1"/>
</dbReference>
<sequence length="148" mass="16277">MWWNEFVAVEPDLAARVEARFKAARHSTMATLRRDGSPRISGTEVEFGEEGLILGSMSGSLKAVDLRRDPRVALHSPSVDPDDDAPATWPGDAKVAGTAQELASSEDGSHRFRVDVTEVVLTYVAPSADHLVVESWHPDRGRETRTRK</sequence>
<accession>A0A917T4K8</accession>
<proteinExistence type="predicted"/>
<organism evidence="4 5">
    <name type="scientific">Dactylosporangium sucinum</name>
    <dbReference type="NCBI Taxonomy" id="1424081"/>
    <lineage>
        <taxon>Bacteria</taxon>
        <taxon>Bacillati</taxon>
        <taxon>Actinomycetota</taxon>
        <taxon>Actinomycetes</taxon>
        <taxon>Micromonosporales</taxon>
        <taxon>Micromonosporaceae</taxon>
        <taxon>Dactylosporangium</taxon>
    </lineage>
</organism>
<dbReference type="GO" id="GO:0016627">
    <property type="term" value="F:oxidoreductase activity, acting on the CH-CH group of donors"/>
    <property type="evidence" value="ECO:0007669"/>
    <property type="project" value="TreeGrafter"/>
</dbReference>
<feature type="domain" description="Pyridoxamine 5'-phosphate oxidase N-terminal" evidence="3">
    <location>
        <begin position="16"/>
        <end position="110"/>
    </location>
</feature>
<evidence type="ECO:0000256" key="2">
    <source>
        <dbReference type="SAM" id="MobiDB-lite"/>
    </source>
</evidence>
<dbReference type="EMBL" id="BMPI01000003">
    <property type="protein sequence ID" value="GGM09009.1"/>
    <property type="molecule type" value="Genomic_DNA"/>
</dbReference>
<dbReference type="InterPro" id="IPR052019">
    <property type="entry name" value="F420H2_bilvrd_red/Heme_oxyg"/>
</dbReference>
<dbReference type="RefSeq" id="WP_190248267.1">
    <property type="nucleotide sequence ID" value="NZ_BMPI01000003.1"/>
</dbReference>
<dbReference type="Pfam" id="PF01243">
    <property type="entry name" value="PNPOx_N"/>
    <property type="match status" value="1"/>
</dbReference>
<dbReference type="PANTHER" id="PTHR35176">
    <property type="entry name" value="HEME OXYGENASE HI_0854-RELATED"/>
    <property type="match status" value="1"/>
</dbReference>
<feature type="region of interest" description="Disordered" evidence="2">
    <location>
        <begin position="75"/>
        <end position="109"/>
    </location>
</feature>
<dbReference type="SUPFAM" id="SSF50475">
    <property type="entry name" value="FMN-binding split barrel"/>
    <property type="match status" value="1"/>
</dbReference>
<gene>
    <name evidence="4" type="ORF">GCM10007977_007690</name>
</gene>
<reference evidence="4" key="1">
    <citation type="journal article" date="2014" name="Int. J. Syst. Evol. Microbiol.">
        <title>Complete genome sequence of Corynebacterium casei LMG S-19264T (=DSM 44701T), isolated from a smear-ripened cheese.</title>
        <authorList>
            <consortium name="US DOE Joint Genome Institute (JGI-PGF)"/>
            <person name="Walter F."/>
            <person name="Albersmeier A."/>
            <person name="Kalinowski J."/>
            <person name="Ruckert C."/>
        </authorList>
    </citation>
    <scope>NUCLEOTIDE SEQUENCE</scope>
    <source>
        <strain evidence="4">JCM 19831</strain>
    </source>
</reference>
<dbReference type="AlphaFoldDB" id="A0A917T4K8"/>
<name>A0A917T4K8_9ACTN</name>
<evidence type="ECO:0000259" key="3">
    <source>
        <dbReference type="Pfam" id="PF01243"/>
    </source>
</evidence>
<evidence type="ECO:0000313" key="5">
    <source>
        <dbReference type="Proteomes" id="UP000642070"/>
    </source>
</evidence>
<dbReference type="Proteomes" id="UP000642070">
    <property type="component" value="Unassembled WGS sequence"/>
</dbReference>
<dbReference type="PANTHER" id="PTHR35176:SF6">
    <property type="entry name" value="HEME OXYGENASE HI_0854-RELATED"/>
    <property type="match status" value="1"/>
</dbReference>
<dbReference type="InterPro" id="IPR012349">
    <property type="entry name" value="Split_barrel_FMN-bd"/>
</dbReference>